<proteinExistence type="inferred from homology"/>
<evidence type="ECO:0000256" key="4">
    <source>
        <dbReference type="ARBA" id="ARBA00022801"/>
    </source>
</evidence>
<dbReference type="Proteomes" id="UP000035681">
    <property type="component" value="Unplaced"/>
</dbReference>
<dbReference type="Gene3D" id="3.30.1200.10">
    <property type="entry name" value="YggU-like"/>
    <property type="match status" value="1"/>
</dbReference>
<dbReference type="PANTHER" id="PTHR13943">
    <property type="entry name" value="HRAS-LIKE SUPPRESSOR - RELATED"/>
    <property type="match status" value="1"/>
</dbReference>
<comment type="similarity">
    <text evidence="1">Belongs to the H-rev107 family.</text>
</comment>
<evidence type="ECO:0000256" key="1">
    <source>
        <dbReference type="ARBA" id="ARBA00007824"/>
    </source>
</evidence>
<dbReference type="Gene3D" id="3.90.1720.10">
    <property type="entry name" value="endopeptidase domain like (from Nostoc punctiforme)"/>
    <property type="match status" value="1"/>
</dbReference>
<dbReference type="SMART" id="SM01152">
    <property type="entry name" value="DUF167"/>
    <property type="match status" value="1"/>
</dbReference>
<evidence type="ECO:0000259" key="6">
    <source>
        <dbReference type="PROSITE" id="PS51934"/>
    </source>
</evidence>
<evidence type="ECO:0000313" key="7">
    <source>
        <dbReference type="Proteomes" id="UP000035681"/>
    </source>
</evidence>
<evidence type="ECO:0000256" key="2">
    <source>
        <dbReference type="ARBA" id="ARBA00010364"/>
    </source>
</evidence>
<sequence>MIRLSLLRMKKNVKDKLSKDVQVSSTKIESGPVTLDSDGNIVIKIHATPGAKKNTILDIDKEEIRTQISCPPVDGKANTELLSFFQNILNLKKSEIFLRKGLKSRNKILVVNCPKYNFIMAQEKVSPWMSSKELVEKLKIGDLVEFERTSKIGIKLYSHWGVYIGTKNGMYGICHLTNGEDVDKDLGGSSGSFTSGFGGQGGKALVRLDDIFDITSSDSKCRINNSLDEYYDPLPGNVICLRVKYRLGDYGYNLFYNNCEHFAKWARYNLATSMQAKIGKAIIYGVWVYGMSACPITGLTAGGLSYLGLEGYDVVRKLFPVEACLKNWIGKK</sequence>
<evidence type="ECO:0000256" key="3">
    <source>
        <dbReference type="ARBA" id="ARBA00022679"/>
    </source>
</evidence>
<evidence type="ECO:0000256" key="5">
    <source>
        <dbReference type="ARBA" id="ARBA00023098"/>
    </source>
</evidence>
<feature type="domain" description="LRAT" evidence="6">
    <location>
        <begin position="149"/>
        <end position="275"/>
    </location>
</feature>
<comment type="similarity">
    <text evidence="2">Belongs to the UPF0235 family.</text>
</comment>
<dbReference type="InterPro" id="IPR003746">
    <property type="entry name" value="DUF167"/>
</dbReference>
<name>A0AAF5HYN7_STRER</name>
<dbReference type="WBParaSite" id="TCONS_00003253.p1">
    <property type="protein sequence ID" value="TCONS_00003253.p1"/>
    <property type="gene ID" value="XLOC_002997"/>
</dbReference>
<keyword evidence="3" id="KW-0808">Transferase</keyword>
<dbReference type="GO" id="GO:0005737">
    <property type="term" value="C:cytoplasm"/>
    <property type="evidence" value="ECO:0007669"/>
    <property type="project" value="TreeGrafter"/>
</dbReference>
<keyword evidence="7" id="KW-1185">Reference proteome</keyword>
<keyword evidence="5" id="KW-0443">Lipid metabolism</keyword>
<reference evidence="8" key="1">
    <citation type="submission" date="2024-02" db="UniProtKB">
        <authorList>
            <consortium name="WormBaseParasite"/>
        </authorList>
    </citation>
    <scope>IDENTIFICATION</scope>
</reference>
<dbReference type="InterPro" id="IPR036591">
    <property type="entry name" value="YggU-like_sf"/>
</dbReference>
<organism evidence="7 8">
    <name type="scientific">Strongyloides stercoralis</name>
    <name type="common">Threadworm</name>
    <dbReference type="NCBI Taxonomy" id="6248"/>
    <lineage>
        <taxon>Eukaryota</taxon>
        <taxon>Metazoa</taxon>
        <taxon>Ecdysozoa</taxon>
        <taxon>Nematoda</taxon>
        <taxon>Chromadorea</taxon>
        <taxon>Rhabditida</taxon>
        <taxon>Tylenchina</taxon>
        <taxon>Panagrolaimomorpha</taxon>
        <taxon>Strongyloidoidea</taxon>
        <taxon>Strongyloididae</taxon>
        <taxon>Strongyloides</taxon>
    </lineage>
</organism>
<dbReference type="Pfam" id="PF02594">
    <property type="entry name" value="DUF167"/>
    <property type="match status" value="1"/>
</dbReference>
<protein>
    <submittedName>
        <fullName evidence="8">LRAT domain-containing protein</fullName>
    </submittedName>
</protein>
<dbReference type="SUPFAM" id="SSF69786">
    <property type="entry name" value="YggU-like"/>
    <property type="match status" value="1"/>
</dbReference>
<dbReference type="Pfam" id="PF04970">
    <property type="entry name" value="LRAT"/>
    <property type="match status" value="1"/>
</dbReference>
<dbReference type="NCBIfam" id="TIGR00251">
    <property type="entry name" value="DUF167 family protein"/>
    <property type="match status" value="1"/>
</dbReference>
<dbReference type="GO" id="GO:0070292">
    <property type="term" value="P:N-acylphosphatidylethanolamine metabolic process"/>
    <property type="evidence" value="ECO:0007669"/>
    <property type="project" value="TreeGrafter"/>
</dbReference>
<dbReference type="GO" id="GO:0016410">
    <property type="term" value="F:N-acyltransferase activity"/>
    <property type="evidence" value="ECO:0007669"/>
    <property type="project" value="TreeGrafter"/>
</dbReference>
<dbReference type="InterPro" id="IPR051496">
    <property type="entry name" value="H-rev107_PLA/AT"/>
</dbReference>
<dbReference type="GO" id="GO:0004623">
    <property type="term" value="F:phospholipase A2 activity"/>
    <property type="evidence" value="ECO:0007669"/>
    <property type="project" value="TreeGrafter"/>
</dbReference>
<dbReference type="PROSITE" id="PS51934">
    <property type="entry name" value="LRAT"/>
    <property type="match status" value="1"/>
</dbReference>
<dbReference type="InterPro" id="IPR007053">
    <property type="entry name" value="LRAT_dom"/>
</dbReference>
<keyword evidence="4" id="KW-0378">Hydrolase</keyword>
<dbReference type="HAMAP" id="MF_00634">
    <property type="entry name" value="UPF0235"/>
    <property type="match status" value="1"/>
</dbReference>
<evidence type="ECO:0000313" key="8">
    <source>
        <dbReference type="WBParaSite" id="TCONS_00003253.p1"/>
    </source>
</evidence>
<dbReference type="AlphaFoldDB" id="A0AAF5HYN7"/>
<dbReference type="PANTHER" id="PTHR13943:SF77">
    <property type="entry name" value="LRAT DOMAIN-CONTAINING PROTEIN"/>
    <property type="match status" value="1"/>
</dbReference>
<dbReference type="GO" id="GO:0008970">
    <property type="term" value="F:phospholipase A1 activity"/>
    <property type="evidence" value="ECO:0007669"/>
    <property type="project" value="TreeGrafter"/>
</dbReference>
<accession>A0AAF5HYN7</accession>